<comment type="caution">
    <text evidence="2">The sequence shown here is derived from an EMBL/GenBank/DDBJ whole genome shotgun (WGS) entry which is preliminary data.</text>
</comment>
<dbReference type="Proteomes" id="UP000583127">
    <property type="component" value="Unassembled WGS sequence"/>
</dbReference>
<dbReference type="AlphaFoldDB" id="A0A7X9X6K8"/>
<evidence type="ECO:0000256" key="1">
    <source>
        <dbReference type="SAM" id="MobiDB-lite"/>
    </source>
</evidence>
<protein>
    <submittedName>
        <fullName evidence="2">Uncharacterized protein</fullName>
    </submittedName>
</protein>
<name>A0A7X9X6K8_9BURK</name>
<dbReference type="RefSeq" id="WP_169497936.1">
    <property type="nucleotide sequence ID" value="NZ_JABBFZ010000006.1"/>
</dbReference>
<feature type="compositionally biased region" description="Basic and acidic residues" evidence="1">
    <location>
        <begin position="30"/>
        <end position="41"/>
    </location>
</feature>
<gene>
    <name evidence="2" type="ORF">HHL14_13700</name>
</gene>
<proteinExistence type="predicted"/>
<evidence type="ECO:0000313" key="3">
    <source>
        <dbReference type="Proteomes" id="UP000583127"/>
    </source>
</evidence>
<reference evidence="2 3" key="1">
    <citation type="submission" date="2020-04" db="EMBL/GenBank/DDBJ databases">
        <title>Paraburkholderia sp. G-4-1-8 isolated from soil.</title>
        <authorList>
            <person name="Dahal R.H."/>
        </authorList>
    </citation>
    <scope>NUCLEOTIDE SEQUENCE [LARGE SCALE GENOMIC DNA]</scope>
    <source>
        <strain evidence="2 3">G-4-1-8</strain>
    </source>
</reference>
<organism evidence="2 3">
    <name type="scientific">Paraburkholderia antibiotica</name>
    <dbReference type="NCBI Taxonomy" id="2728839"/>
    <lineage>
        <taxon>Bacteria</taxon>
        <taxon>Pseudomonadati</taxon>
        <taxon>Pseudomonadota</taxon>
        <taxon>Betaproteobacteria</taxon>
        <taxon>Burkholderiales</taxon>
        <taxon>Burkholderiaceae</taxon>
        <taxon>Paraburkholderia</taxon>
    </lineage>
</organism>
<accession>A0A7X9X6K8</accession>
<evidence type="ECO:0000313" key="2">
    <source>
        <dbReference type="EMBL" id="NML31887.1"/>
    </source>
</evidence>
<feature type="region of interest" description="Disordered" evidence="1">
    <location>
        <begin position="1"/>
        <end position="61"/>
    </location>
</feature>
<dbReference type="EMBL" id="JABBFZ010000006">
    <property type="protein sequence ID" value="NML31887.1"/>
    <property type="molecule type" value="Genomic_DNA"/>
</dbReference>
<sequence length="81" mass="9048">MRAMVFDGSSATLHERDVPDPRPGPGQILLRDDPVRAERRESRARRTAARPPDRRGGTDDPLVIGWRLMQINRAGMSAAIM</sequence>
<keyword evidence="3" id="KW-1185">Reference proteome</keyword>